<dbReference type="EMBL" id="KZ805468">
    <property type="protein sequence ID" value="PVH96308.1"/>
    <property type="molecule type" value="Genomic_DNA"/>
</dbReference>
<reference evidence="1 2" key="1">
    <citation type="journal article" date="2018" name="Sci. Rep.">
        <title>Comparative genomics provides insights into the lifestyle and reveals functional heterogeneity of dark septate endophytic fungi.</title>
        <authorList>
            <person name="Knapp D.G."/>
            <person name="Nemeth J.B."/>
            <person name="Barry K."/>
            <person name="Hainaut M."/>
            <person name="Henrissat B."/>
            <person name="Johnson J."/>
            <person name="Kuo A."/>
            <person name="Lim J.H.P."/>
            <person name="Lipzen A."/>
            <person name="Nolan M."/>
            <person name="Ohm R.A."/>
            <person name="Tamas L."/>
            <person name="Grigoriev I.V."/>
            <person name="Spatafora J.W."/>
            <person name="Nagy L.G."/>
            <person name="Kovacs G.M."/>
        </authorList>
    </citation>
    <scope>NUCLEOTIDE SEQUENCE [LARGE SCALE GENOMIC DNA]</scope>
    <source>
        <strain evidence="1 2">DSE2036</strain>
    </source>
</reference>
<accession>A0A2V1DE25</accession>
<name>A0A2V1DE25_9PLEO</name>
<sequence length="331" mass="37506">MDSEFEHPPLSQASHDAIQLWRTQTHPGQERAAIIASLYETVLDGLKLVLRETQSQDSGIKSPRSLEDTISTLFFWGQDFEVSEGVLDSTLQCSHRLRDTILVILISSAEILQQRLSFMASHSTQRKTSSTIPRIATLIEKARQIVTEPLETTKFEGNEASDFNVTMQNKIGSLCILSTSLETPARDDLGEEEDVRAWTELYDRPPHEYYSEMIRSRFLLADDHIVKRIGILNWARYNHIKDLRARSIQPDSDQDHVEEISIFHDSGIGSSSATKAGYAATIMSSRAEAVQARMPPLPLAAKAGQTFQCEICIRKLEIRNTKEWRQETINY</sequence>
<dbReference type="PANTHER" id="PTHR35391">
    <property type="entry name" value="C2H2-TYPE DOMAIN-CONTAINING PROTEIN-RELATED"/>
    <property type="match status" value="1"/>
</dbReference>
<dbReference type="AlphaFoldDB" id="A0A2V1DE25"/>
<evidence type="ECO:0000313" key="2">
    <source>
        <dbReference type="Proteomes" id="UP000244855"/>
    </source>
</evidence>
<organism evidence="1 2">
    <name type="scientific">Periconia macrospinosa</name>
    <dbReference type="NCBI Taxonomy" id="97972"/>
    <lineage>
        <taxon>Eukaryota</taxon>
        <taxon>Fungi</taxon>
        <taxon>Dikarya</taxon>
        <taxon>Ascomycota</taxon>
        <taxon>Pezizomycotina</taxon>
        <taxon>Dothideomycetes</taxon>
        <taxon>Pleosporomycetidae</taxon>
        <taxon>Pleosporales</taxon>
        <taxon>Massarineae</taxon>
        <taxon>Periconiaceae</taxon>
        <taxon>Periconia</taxon>
    </lineage>
</organism>
<dbReference type="PANTHER" id="PTHR35391:SF7">
    <property type="entry name" value="C2H2-TYPE DOMAIN-CONTAINING PROTEIN"/>
    <property type="match status" value="1"/>
</dbReference>
<proteinExistence type="predicted"/>
<dbReference type="OrthoDB" id="20872at2759"/>
<protein>
    <submittedName>
        <fullName evidence="1">Uncharacterized protein</fullName>
    </submittedName>
</protein>
<dbReference type="STRING" id="97972.A0A2V1DE25"/>
<evidence type="ECO:0000313" key="1">
    <source>
        <dbReference type="EMBL" id="PVH96308.1"/>
    </source>
</evidence>
<dbReference type="Proteomes" id="UP000244855">
    <property type="component" value="Unassembled WGS sequence"/>
</dbReference>
<keyword evidence="2" id="KW-1185">Reference proteome</keyword>
<gene>
    <name evidence="1" type="ORF">DM02DRAFT_659337</name>
</gene>